<feature type="region of interest" description="Disordered" evidence="10">
    <location>
        <begin position="69"/>
        <end position="172"/>
    </location>
</feature>
<comment type="caution">
    <text evidence="13">The sequence shown here is derived from an EMBL/GenBank/DDBJ whole genome shotgun (WGS) entry which is preliminary data.</text>
</comment>
<keyword evidence="3 11" id="KW-0812">Transmembrane</keyword>
<accession>A0ABD3P9S8</accession>
<evidence type="ECO:0000256" key="6">
    <source>
        <dbReference type="ARBA" id="ARBA00023136"/>
    </source>
</evidence>
<gene>
    <name evidence="13" type="ORF">ACHAW5_008138</name>
</gene>
<dbReference type="InterPro" id="IPR013320">
    <property type="entry name" value="ConA-like_dom_sf"/>
</dbReference>
<keyword evidence="6 11" id="KW-0472">Membrane</keyword>
<dbReference type="Proteomes" id="UP001530315">
    <property type="component" value="Unassembled WGS sequence"/>
</dbReference>
<keyword evidence="8" id="KW-0325">Glycoprotein</keyword>
<keyword evidence="14" id="KW-1185">Reference proteome</keyword>
<keyword evidence="7" id="KW-1015">Disulfide bond</keyword>
<evidence type="ECO:0000259" key="12">
    <source>
        <dbReference type="PROSITE" id="PS51762"/>
    </source>
</evidence>
<evidence type="ECO:0000256" key="11">
    <source>
        <dbReference type="SAM" id="Phobius"/>
    </source>
</evidence>
<proteinExistence type="inferred from homology"/>
<evidence type="ECO:0000256" key="10">
    <source>
        <dbReference type="SAM" id="MobiDB-lite"/>
    </source>
</evidence>
<dbReference type="PANTHER" id="PTHR31361:SF1">
    <property type="entry name" value="BETA-GLUCAN SYNTHESIS-ASSOCIATED PROTEIN KRE6-RELATED"/>
    <property type="match status" value="1"/>
</dbReference>
<evidence type="ECO:0000313" key="14">
    <source>
        <dbReference type="Proteomes" id="UP001530315"/>
    </source>
</evidence>
<evidence type="ECO:0000256" key="3">
    <source>
        <dbReference type="ARBA" id="ARBA00022692"/>
    </source>
</evidence>
<dbReference type="PANTHER" id="PTHR31361">
    <property type="entry name" value="BETA-GLUCAN SYNTHESIS-ASSOCIATED PROTEIN KRE6-RELATED"/>
    <property type="match status" value="1"/>
</dbReference>
<dbReference type="InterPro" id="IPR000757">
    <property type="entry name" value="Beta-glucanase-like"/>
</dbReference>
<dbReference type="GO" id="GO:0071555">
    <property type="term" value="P:cell wall organization"/>
    <property type="evidence" value="ECO:0007669"/>
    <property type="project" value="UniProtKB-KW"/>
</dbReference>
<dbReference type="GO" id="GO:0016020">
    <property type="term" value="C:membrane"/>
    <property type="evidence" value="ECO:0007669"/>
    <property type="project" value="UniProtKB-SubCell"/>
</dbReference>
<dbReference type="Pfam" id="PF03935">
    <property type="entry name" value="SKN1_KRE6_Sbg1"/>
    <property type="match status" value="1"/>
</dbReference>
<comment type="subcellular location">
    <subcellularLocation>
        <location evidence="1">Membrane</location>
        <topology evidence="1">Single-pass type II membrane protein</topology>
    </subcellularLocation>
</comment>
<dbReference type="SUPFAM" id="SSF49899">
    <property type="entry name" value="Concanavalin A-like lectins/glucanases"/>
    <property type="match status" value="1"/>
</dbReference>
<feature type="transmembrane region" description="Helical" evidence="11">
    <location>
        <begin position="709"/>
        <end position="727"/>
    </location>
</feature>
<evidence type="ECO:0000256" key="2">
    <source>
        <dbReference type="ARBA" id="ARBA00010962"/>
    </source>
</evidence>
<feature type="domain" description="GH16" evidence="12">
    <location>
        <begin position="171"/>
        <end position="587"/>
    </location>
</feature>
<feature type="compositionally biased region" description="Low complexity" evidence="10">
    <location>
        <begin position="130"/>
        <end position="159"/>
    </location>
</feature>
<organism evidence="13 14">
    <name type="scientific">Stephanodiscus triporus</name>
    <dbReference type="NCBI Taxonomy" id="2934178"/>
    <lineage>
        <taxon>Eukaryota</taxon>
        <taxon>Sar</taxon>
        <taxon>Stramenopiles</taxon>
        <taxon>Ochrophyta</taxon>
        <taxon>Bacillariophyta</taxon>
        <taxon>Coscinodiscophyceae</taxon>
        <taxon>Thalassiosirophycidae</taxon>
        <taxon>Stephanodiscales</taxon>
        <taxon>Stephanodiscaceae</taxon>
        <taxon>Stephanodiscus</taxon>
    </lineage>
</organism>
<evidence type="ECO:0000256" key="8">
    <source>
        <dbReference type="ARBA" id="ARBA00023180"/>
    </source>
</evidence>
<keyword evidence="5 11" id="KW-1133">Transmembrane helix</keyword>
<name>A0ABD3P9S8_9STRA</name>
<evidence type="ECO:0000256" key="9">
    <source>
        <dbReference type="ARBA" id="ARBA00023316"/>
    </source>
</evidence>
<keyword evidence="4" id="KW-0735">Signal-anchor</keyword>
<evidence type="ECO:0000256" key="4">
    <source>
        <dbReference type="ARBA" id="ARBA00022968"/>
    </source>
</evidence>
<evidence type="ECO:0000256" key="5">
    <source>
        <dbReference type="ARBA" id="ARBA00022989"/>
    </source>
</evidence>
<dbReference type="AlphaFoldDB" id="A0ABD3P9S8"/>
<sequence length="758" mass="83009">MAVSRPLPPSSYSVVAAAAAFVLAVPLHLASTCLAGWIDPDTPRYAMTAVPLRVVQYVPPPVVVVGGDAAKKAKASTTTTTTTTKKKKEENENENEDDDEEEAETTTDPTSPPASAAGDQTSSSPVEPLSTTAATTTTTTTTTSTTTATTSTTTAKSATPASDDDDESRTTTTTTRTYDLVFSDEFNVPLRDFRDGSDPRWTALEKNDYTNDAQHYYASDNAYTDAYGNLVIRTESAYTDVVGFDDVNYEKVRTTKNFRSAMVQSWNKFCFAGGIIEAEMSLPGRHDVGGLWPAFWLLGNLARHTYVGSSEHVWPWSSTACTEKGRTAQMVNACDRAQHYGMERGVGRGAPEIDVFEVQAGNVKAGTGNFLRMPVGQPFASHSYQVAPGRLPRPGEGWYPGPGQWYEGLRWGEDAALNIAFYGSYNHFNDDTDPASQDYWSDAISFNRQLNASHFGQFHRYRVEWELPDGGGVGGGGRGDDGGTNHGYIRWFIDDQFVMEVDGKSLHESGTGGEISSEPMYMILNTAISSQWGFPRQCPTMCPCETYDCRGGFKETCGFSEGFCQMILATPVEYKVNWVRVYQDKADPRQKVGCSTPERPTKKFIEAHEKKYKLEGDVSLFFAHPLKPIQNGGGACSTTAPADKALPESCGGESRGACHAKKKTCQCRGNWTGPQCLNPTGYDDIIWDPPDTWSDLGFSWPSLRGGGTGMIIVCVMMSMVLLAPVALRRERRRREGYKRVKSVHRQAAAAAYEQRVVA</sequence>
<protein>
    <recommendedName>
        <fullName evidence="12">GH16 domain-containing protein</fullName>
    </recommendedName>
</protein>
<feature type="compositionally biased region" description="Low complexity" evidence="10">
    <location>
        <begin position="106"/>
        <end position="117"/>
    </location>
</feature>
<comment type="similarity">
    <text evidence="2">Belongs to the SKN1/KRE6 family.</text>
</comment>
<evidence type="ECO:0000256" key="1">
    <source>
        <dbReference type="ARBA" id="ARBA00004606"/>
    </source>
</evidence>
<dbReference type="PROSITE" id="PS51762">
    <property type="entry name" value="GH16_2"/>
    <property type="match status" value="1"/>
</dbReference>
<evidence type="ECO:0000256" key="7">
    <source>
        <dbReference type="ARBA" id="ARBA00023157"/>
    </source>
</evidence>
<reference evidence="13 14" key="1">
    <citation type="submission" date="2024-10" db="EMBL/GenBank/DDBJ databases">
        <title>Updated reference genomes for cyclostephanoid diatoms.</title>
        <authorList>
            <person name="Roberts W.R."/>
            <person name="Alverson A.J."/>
        </authorList>
    </citation>
    <scope>NUCLEOTIDE SEQUENCE [LARGE SCALE GENOMIC DNA]</scope>
    <source>
        <strain evidence="13 14">AJA276-08</strain>
    </source>
</reference>
<dbReference type="InterPro" id="IPR005629">
    <property type="entry name" value="Skn1/Kre6/Sbg1"/>
</dbReference>
<dbReference type="PROSITE" id="PS00022">
    <property type="entry name" value="EGF_1"/>
    <property type="match status" value="1"/>
</dbReference>
<dbReference type="Gene3D" id="2.60.120.200">
    <property type="match status" value="1"/>
</dbReference>
<dbReference type="InterPro" id="IPR000742">
    <property type="entry name" value="EGF"/>
</dbReference>
<evidence type="ECO:0000313" key="13">
    <source>
        <dbReference type="EMBL" id="KAL3784767.1"/>
    </source>
</evidence>
<keyword evidence="9" id="KW-0961">Cell wall biogenesis/degradation</keyword>
<dbReference type="EMBL" id="JALLAZ020000917">
    <property type="protein sequence ID" value="KAL3784767.1"/>
    <property type="molecule type" value="Genomic_DNA"/>
</dbReference>
<feature type="compositionally biased region" description="Acidic residues" evidence="10">
    <location>
        <begin position="91"/>
        <end position="105"/>
    </location>
</feature>